<sequence length="421" mass="48011">MKLNQKIQRSLSRNYGLQFLIFIVLYLLGMFLSVKLQSLDRLAVTFWPPAGIALGVTLLFRIRVFPLVVIYFSIVSIYIFMFAFFGIGNGKLDITTKIVPLLSEILQTIFAVKCLDYFQFDRRLNRVSDVFKLIFLGAIVSTQIKPILMILMACLLREGDWSYLACLSPDGNWSKTINIFWSLWLANFMGILIFTPLILSFSSSHQLQDWKNLSLPQIVKKSLLSFLLLSLVVMLSWAVFFTKMDKSIANYSIEYLPLPLIIWSTLKFDQKTSFFSLFLVSIISVLSIFSKGGPFIVRTEKISEATLLLQTFMAVITITTLILAATVSERTQAEVNLKRLNQELENRVHERTVQLEIAKEKAEVANQVKSTFIANMSHELRSPLNAILGFSQLMLRSKNFPSDQVENAGIIYRSGEYLLTL</sequence>
<comment type="catalytic activity">
    <reaction evidence="1">
        <text>ATP + protein L-histidine = ADP + protein N-phospho-L-histidine.</text>
        <dbReference type="EC" id="2.7.13.3"/>
    </reaction>
</comment>
<evidence type="ECO:0000256" key="2">
    <source>
        <dbReference type="ARBA" id="ARBA00004651"/>
    </source>
</evidence>
<feature type="transmembrane region" description="Helical" evidence="9">
    <location>
        <begin position="42"/>
        <end position="60"/>
    </location>
</feature>
<feature type="domain" description="Signal transduction histidine kinase dimerisation/phosphoacceptor" evidence="10">
    <location>
        <begin position="368"/>
        <end position="421"/>
    </location>
</feature>
<name>A0ABV4Y4G1_9CYAN</name>
<dbReference type="EMBL" id="JBHFNS010000010">
    <property type="protein sequence ID" value="MFB2933701.1"/>
    <property type="molecule type" value="Genomic_DNA"/>
</dbReference>
<feature type="transmembrane region" description="Helical" evidence="9">
    <location>
        <begin position="67"/>
        <end position="87"/>
    </location>
</feature>
<accession>A0ABV4Y4G1</accession>
<dbReference type="SUPFAM" id="SSF47384">
    <property type="entry name" value="Homodimeric domain of signal transducing histidine kinase"/>
    <property type="match status" value="1"/>
</dbReference>
<evidence type="ECO:0000313" key="12">
    <source>
        <dbReference type="Proteomes" id="UP001576776"/>
    </source>
</evidence>
<keyword evidence="12" id="KW-1185">Reference proteome</keyword>
<evidence type="ECO:0000256" key="3">
    <source>
        <dbReference type="ARBA" id="ARBA00012438"/>
    </source>
</evidence>
<feature type="non-terminal residue" evidence="11">
    <location>
        <position position="421"/>
    </location>
</feature>
<evidence type="ECO:0000256" key="4">
    <source>
        <dbReference type="ARBA" id="ARBA00022475"/>
    </source>
</evidence>
<feature type="coiled-coil region" evidence="8">
    <location>
        <begin position="323"/>
        <end position="361"/>
    </location>
</feature>
<reference evidence="11 12" key="1">
    <citation type="submission" date="2024-09" db="EMBL/GenBank/DDBJ databases">
        <title>Floridaenema gen nov. (Aerosakkonemataceae, Aerosakkonematales ord. nov., Cyanobacteria) from benthic tropical and subtropical fresh waters, with the description of four new species.</title>
        <authorList>
            <person name="Moretto J.A."/>
            <person name="Berthold D.E."/>
            <person name="Lefler F.W."/>
            <person name="Huang I.-S."/>
            <person name="Laughinghouse H. IV."/>
        </authorList>
    </citation>
    <scope>NUCLEOTIDE SEQUENCE [LARGE SCALE GENOMIC DNA]</scope>
    <source>
        <strain evidence="11 12">BLCC-F154</strain>
    </source>
</reference>
<dbReference type="InterPro" id="IPR036097">
    <property type="entry name" value="HisK_dim/P_sf"/>
</dbReference>
<dbReference type="SMART" id="SM00388">
    <property type="entry name" value="HisKA"/>
    <property type="match status" value="1"/>
</dbReference>
<feature type="transmembrane region" description="Helical" evidence="9">
    <location>
        <begin position="222"/>
        <end position="242"/>
    </location>
</feature>
<feature type="transmembrane region" description="Helical" evidence="9">
    <location>
        <begin position="179"/>
        <end position="201"/>
    </location>
</feature>
<feature type="transmembrane region" description="Helical" evidence="9">
    <location>
        <begin position="273"/>
        <end position="289"/>
    </location>
</feature>
<feature type="transmembrane region" description="Helical" evidence="9">
    <location>
        <begin position="130"/>
        <end position="153"/>
    </location>
</feature>
<evidence type="ECO:0000313" key="11">
    <source>
        <dbReference type="EMBL" id="MFB2933701.1"/>
    </source>
</evidence>
<comment type="subcellular location">
    <subcellularLocation>
        <location evidence="2">Cell membrane</location>
        <topology evidence="2">Multi-pass membrane protein</topology>
    </subcellularLocation>
</comment>
<dbReference type="Proteomes" id="UP001576776">
    <property type="component" value="Unassembled WGS sequence"/>
</dbReference>
<evidence type="ECO:0000256" key="9">
    <source>
        <dbReference type="SAM" id="Phobius"/>
    </source>
</evidence>
<keyword evidence="6 9" id="KW-1133">Transmembrane helix</keyword>
<evidence type="ECO:0000256" key="6">
    <source>
        <dbReference type="ARBA" id="ARBA00022989"/>
    </source>
</evidence>
<comment type="caution">
    <text evidence="11">The sequence shown here is derived from an EMBL/GenBank/DDBJ whole genome shotgun (WGS) entry which is preliminary data.</text>
</comment>
<dbReference type="EC" id="2.7.13.3" evidence="3"/>
<keyword evidence="7 9" id="KW-0472">Membrane</keyword>
<feature type="transmembrane region" description="Helical" evidence="9">
    <location>
        <begin position="15"/>
        <end position="36"/>
    </location>
</feature>
<evidence type="ECO:0000256" key="7">
    <source>
        <dbReference type="ARBA" id="ARBA00023136"/>
    </source>
</evidence>
<dbReference type="PANTHER" id="PTHR45530:SF3">
    <property type="entry name" value="TWO-COMPONENT SYSTEM NARL FAMILY SENSOR HISTIDINE KINASE BARA"/>
    <property type="match status" value="1"/>
</dbReference>
<evidence type="ECO:0000256" key="1">
    <source>
        <dbReference type="ARBA" id="ARBA00000085"/>
    </source>
</evidence>
<evidence type="ECO:0000256" key="8">
    <source>
        <dbReference type="SAM" id="Coils"/>
    </source>
</evidence>
<protein>
    <recommendedName>
        <fullName evidence="3">histidine kinase</fullName>
        <ecNumber evidence="3">2.7.13.3</ecNumber>
    </recommendedName>
</protein>
<dbReference type="Gene3D" id="1.10.287.130">
    <property type="match status" value="1"/>
</dbReference>
<dbReference type="RefSeq" id="WP_413255237.1">
    <property type="nucleotide sequence ID" value="NZ_JBHFNS010000010.1"/>
</dbReference>
<dbReference type="Pfam" id="PF05231">
    <property type="entry name" value="MASE1"/>
    <property type="match status" value="1"/>
</dbReference>
<organism evidence="11 12">
    <name type="scientific">Floridaenema fluviatile BLCC-F154</name>
    <dbReference type="NCBI Taxonomy" id="3153640"/>
    <lineage>
        <taxon>Bacteria</taxon>
        <taxon>Bacillati</taxon>
        <taxon>Cyanobacteriota</taxon>
        <taxon>Cyanophyceae</taxon>
        <taxon>Oscillatoriophycideae</taxon>
        <taxon>Aerosakkonematales</taxon>
        <taxon>Aerosakkonemataceae</taxon>
        <taxon>Floridanema</taxon>
        <taxon>Floridanema fluviatile</taxon>
    </lineage>
</organism>
<keyword evidence="8" id="KW-0175">Coiled coil</keyword>
<dbReference type="CDD" id="cd00082">
    <property type="entry name" value="HisKA"/>
    <property type="match status" value="1"/>
</dbReference>
<proteinExistence type="predicted"/>
<dbReference type="InterPro" id="IPR007895">
    <property type="entry name" value="MASE1"/>
</dbReference>
<keyword evidence="5 9" id="KW-0812">Transmembrane</keyword>
<keyword evidence="4" id="KW-1003">Cell membrane</keyword>
<dbReference type="Pfam" id="PF00512">
    <property type="entry name" value="HisKA"/>
    <property type="match status" value="1"/>
</dbReference>
<gene>
    <name evidence="11" type="ORF">ACE1B6_00325</name>
</gene>
<feature type="transmembrane region" description="Helical" evidence="9">
    <location>
        <begin position="309"/>
        <end position="328"/>
    </location>
</feature>
<evidence type="ECO:0000256" key="5">
    <source>
        <dbReference type="ARBA" id="ARBA00022692"/>
    </source>
</evidence>
<dbReference type="PANTHER" id="PTHR45530">
    <property type="entry name" value="SENSORY TRANSDUCTION HISTIDINE KINASE"/>
    <property type="match status" value="1"/>
</dbReference>
<evidence type="ECO:0000259" key="10">
    <source>
        <dbReference type="SMART" id="SM00388"/>
    </source>
</evidence>
<dbReference type="InterPro" id="IPR003661">
    <property type="entry name" value="HisK_dim/P_dom"/>
</dbReference>